<dbReference type="Proteomes" id="UP001177021">
    <property type="component" value="Unassembled WGS sequence"/>
</dbReference>
<keyword evidence="2" id="KW-1185">Reference proteome</keyword>
<dbReference type="EMBL" id="CASHSV030000024">
    <property type="protein sequence ID" value="CAJ2639148.1"/>
    <property type="molecule type" value="Genomic_DNA"/>
</dbReference>
<comment type="caution">
    <text evidence="1">The sequence shown here is derived from an EMBL/GenBank/DDBJ whole genome shotgun (WGS) entry which is preliminary data.</text>
</comment>
<evidence type="ECO:0000313" key="1">
    <source>
        <dbReference type="EMBL" id="CAJ2639148.1"/>
    </source>
</evidence>
<organism evidence="1 2">
    <name type="scientific">Trifolium pratense</name>
    <name type="common">Red clover</name>
    <dbReference type="NCBI Taxonomy" id="57577"/>
    <lineage>
        <taxon>Eukaryota</taxon>
        <taxon>Viridiplantae</taxon>
        <taxon>Streptophyta</taxon>
        <taxon>Embryophyta</taxon>
        <taxon>Tracheophyta</taxon>
        <taxon>Spermatophyta</taxon>
        <taxon>Magnoliopsida</taxon>
        <taxon>eudicotyledons</taxon>
        <taxon>Gunneridae</taxon>
        <taxon>Pentapetalae</taxon>
        <taxon>rosids</taxon>
        <taxon>fabids</taxon>
        <taxon>Fabales</taxon>
        <taxon>Fabaceae</taxon>
        <taxon>Papilionoideae</taxon>
        <taxon>50 kb inversion clade</taxon>
        <taxon>NPAAA clade</taxon>
        <taxon>Hologalegina</taxon>
        <taxon>IRL clade</taxon>
        <taxon>Trifolieae</taxon>
        <taxon>Trifolium</taxon>
    </lineage>
</organism>
<proteinExistence type="predicted"/>
<protein>
    <submittedName>
        <fullName evidence="1">Uncharacterized protein</fullName>
    </submittedName>
</protein>
<sequence>MSEQMLAFAFLVLSIIITVFYFPISRGKQPPPPSPPPFMAADWTQLPKDLLQFISEKLNSEFYQLRFRSVCSSWRSSVPKNHHHHLNLPSKFPTPSNSNNIDDHSNSNSNNNNASTFPLSKRTLFLITPPPNQQTLQPWLIKIGPDSHDLIHLWHPLSRDKQFPLHSPHVIDFNHLSVIDLGREFVIGQFPSQSPLFINDNTSLYMEKLVVYDTCHSGNENDPCSVLLTIHVSGKLAIFRCGDEQWTIIPEMPTMFYDDVCVFNGRPIAVDGTGRTVAVEPDLSLDLVAEAEAVFGGDKKFLVESDGELLLVDKYLSCLGNYSLDDGETGNDIVAERAVKFDVFRLDEKEKKWVEVRNLGDRVLFLGEDCVFSSKCNGNGNCVIFMDRNCHSTEFGISVFHLDQRRISPLSDFPCYSKLFWPPPEWVGLRVDNNRALILD</sequence>
<accession>A0ACB0J502</accession>
<name>A0ACB0J502_TRIPR</name>
<evidence type="ECO:0000313" key="2">
    <source>
        <dbReference type="Proteomes" id="UP001177021"/>
    </source>
</evidence>
<reference evidence="1" key="1">
    <citation type="submission" date="2023-10" db="EMBL/GenBank/DDBJ databases">
        <authorList>
            <person name="Rodriguez Cubillos JULIANA M."/>
            <person name="De Vega J."/>
        </authorList>
    </citation>
    <scope>NUCLEOTIDE SEQUENCE</scope>
</reference>
<gene>
    <name evidence="1" type="ORF">MILVUS5_LOCUS9224</name>
</gene>